<feature type="coiled-coil region" evidence="1">
    <location>
        <begin position="40"/>
        <end position="74"/>
    </location>
</feature>
<keyword evidence="4" id="KW-1185">Reference proteome</keyword>
<dbReference type="Proteomes" id="UP000501690">
    <property type="component" value="Linkage Group LG6"/>
</dbReference>
<dbReference type="EMBL" id="CP039350">
    <property type="protein sequence ID" value="QCD95897.1"/>
    <property type="molecule type" value="Genomic_DNA"/>
</dbReference>
<accession>A0A4D6M4Z2</accession>
<evidence type="ECO:0000313" key="4">
    <source>
        <dbReference type="Proteomes" id="UP000501690"/>
    </source>
</evidence>
<organism evidence="3 4">
    <name type="scientific">Vigna unguiculata</name>
    <name type="common">Cowpea</name>
    <dbReference type="NCBI Taxonomy" id="3917"/>
    <lineage>
        <taxon>Eukaryota</taxon>
        <taxon>Viridiplantae</taxon>
        <taxon>Streptophyta</taxon>
        <taxon>Embryophyta</taxon>
        <taxon>Tracheophyta</taxon>
        <taxon>Spermatophyta</taxon>
        <taxon>Magnoliopsida</taxon>
        <taxon>eudicotyledons</taxon>
        <taxon>Gunneridae</taxon>
        <taxon>Pentapetalae</taxon>
        <taxon>rosids</taxon>
        <taxon>fabids</taxon>
        <taxon>Fabales</taxon>
        <taxon>Fabaceae</taxon>
        <taxon>Papilionoideae</taxon>
        <taxon>50 kb inversion clade</taxon>
        <taxon>NPAAA clade</taxon>
        <taxon>indigoferoid/millettioid clade</taxon>
        <taxon>Phaseoleae</taxon>
        <taxon>Vigna</taxon>
    </lineage>
</organism>
<name>A0A4D6M4Z2_VIGUN</name>
<feature type="compositionally biased region" description="Basic and acidic residues" evidence="2">
    <location>
        <begin position="116"/>
        <end position="132"/>
    </location>
</feature>
<keyword evidence="1" id="KW-0175">Coiled coil</keyword>
<evidence type="ECO:0000313" key="3">
    <source>
        <dbReference type="EMBL" id="QCD95897.1"/>
    </source>
</evidence>
<protein>
    <submittedName>
        <fullName evidence="3">Uncharacterized protein</fullName>
    </submittedName>
</protein>
<gene>
    <name evidence="3" type="ORF">DEO72_LG6g594</name>
</gene>
<dbReference type="AlphaFoldDB" id="A0A4D6M4Z2"/>
<proteinExistence type="predicted"/>
<evidence type="ECO:0000256" key="2">
    <source>
        <dbReference type="SAM" id="MobiDB-lite"/>
    </source>
</evidence>
<sequence>MINSIDSMEPDHLVRTMVEFGSKTLILSRRVGSLYHRKVKEGKREKVEELQEKVDKFAEERVTWKKEKEGWEEEKKRLGTWKDVDAADTRFDVNKEVVDGQLVNEAESSPEEEVEKEAAEGEKDAEAAVEGDDNKATYELYLL</sequence>
<evidence type="ECO:0000256" key="1">
    <source>
        <dbReference type="SAM" id="Coils"/>
    </source>
</evidence>
<reference evidence="3 4" key="1">
    <citation type="submission" date="2019-04" db="EMBL/GenBank/DDBJ databases">
        <title>An improved genome assembly and genetic linkage map for asparagus bean, Vigna unguiculata ssp. sesquipedialis.</title>
        <authorList>
            <person name="Xia Q."/>
            <person name="Zhang R."/>
            <person name="Dong Y."/>
        </authorList>
    </citation>
    <scope>NUCLEOTIDE SEQUENCE [LARGE SCALE GENOMIC DNA]</scope>
    <source>
        <tissue evidence="3">Leaf</tissue>
    </source>
</reference>
<feature type="region of interest" description="Disordered" evidence="2">
    <location>
        <begin position="101"/>
        <end position="132"/>
    </location>
</feature>